<accession>A0ABD3DS69</accession>
<organism evidence="1 2">
    <name type="scientific">Castilleja foliolosa</name>
    <dbReference type="NCBI Taxonomy" id="1961234"/>
    <lineage>
        <taxon>Eukaryota</taxon>
        <taxon>Viridiplantae</taxon>
        <taxon>Streptophyta</taxon>
        <taxon>Embryophyta</taxon>
        <taxon>Tracheophyta</taxon>
        <taxon>Spermatophyta</taxon>
        <taxon>Magnoliopsida</taxon>
        <taxon>eudicotyledons</taxon>
        <taxon>Gunneridae</taxon>
        <taxon>Pentapetalae</taxon>
        <taxon>asterids</taxon>
        <taxon>lamiids</taxon>
        <taxon>Lamiales</taxon>
        <taxon>Orobanchaceae</taxon>
        <taxon>Pedicularideae</taxon>
        <taxon>Castillejinae</taxon>
        <taxon>Castilleja</taxon>
    </lineage>
</organism>
<dbReference type="Proteomes" id="UP001632038">
    <property type="component" value="Unassembled WGS sequence"/>
</dbReference>
<protein>
    <submittedName>
        <fullName evidence="1">Uncharacterized protein</fullName>
    </submittedName>
</protein>
<gene>
    <name evidence="1" type="ORF">CASFOL_010306</name>
</gene>
<proteinExistence type="predicted"/>
<sequence length="112" mass="12670">MALAAKIEGAIRGRVKVETLPRSFRCIESINDDDSTFLRALDLPAGFRSNLVVPCDGLILLIIDWDKMFLANPITLEQAATVLMAEEHKLYVFCHTTSALKKRYATDFLRRK</sequence>
<dbReference type="AlphaFoldDB" id="A0ABD3DS69"/>
<comment type="caution">
    <text evidence="1">The sequence shown here is derived from an EMBL/GenBank/DDBJ whole genome shotgun (WGS) entry which is preliminary data.</text>
</comment>
<evidence type="ECO:0000313" key="2">
    <source>
        <dbReference type="Proteomes" id="UP001632038"/>
    </source>
</evidence>
<reference evidence="2" key="1">
    <citation type="journal article" date="2024" name="IScience">
        <title>Strigolactones Initiate the Formation of Haustorium-like Structures in Castilleja.</title>
        <authorList>
            <person name="Buerger M."/>
            <person name="Peterson D."/>
            <person name="Chory J."/>
        </authorList>
    </citation>
    <scope>NUCLEOTIDE SEQUENCE [LARGE SCALE GENOMIC DNA]</scope>
</reference>
<evidence type="ECO:0000313" key="1">
    <source>
        <dbReference type="EMBL" id="KAL3645126.1"/>
    </source>
</evidence>
<name>A0ABD3DS69_9LAMI</name>
<keyword evidence="2" id="KW-1185">Reference proteome</keyword>
<dbReference type="EMBL" id="JAVIJP010000013">
    <property type="protein sequence ID" value="KAL3645126.1"/>
    <property type="molecule type" value="Genomic_DNA"/>
</dbReference>